<dbReference type="AlphaFoldDB" id="B7KDD1"/>
<evidence type="ECO:0000313" key="3">
    <source>
        <dbReference type="EMBL" id="ACK68951.1"/>
    </source>
</evidence>
<dbReference type="RefSeq" id="WP_012597898.1">
    <property type="nucleotide sequence ID" value="NC_011729.1"/>
</dbReference>
<accession>B7KDD1</accession>
<organism evidence="3 4">
    <name type="scientific">Gloeothece citriformis (strain PCC 7424)</name>
    <name type="common">Cyanothece sp. (strain PCC 7424)</name>
    <dbReference type="NCBI Taxonomy" id="65393"/>
    <lineage>
        <taxon>Bacteria</taxon>
        <taxon>Bacillati</taxon>
        <taxon>Cyanobacteriota</taxon>
        <taxon>Cyanophyceae</taxon>
        <taxon>Oscillatoriophycideae</taxon>
        <taxon>Chroococcales</taxon>
        <taxon>Aphanothecaceae</taxon>
        <taxon>Gloeothece</taxon>
        <taxon>Gloeothece citriformis</taxon>
    </lineage>
</organism>
<gene>
    <name evidence="3" type="ordered locus">PCC7424_0486</name>
</gene>
<evidence type="ECO:0000256" key="2">
    <source>
        <dbReference type="SAM" id="SignalP"/>
    </source>
</evidence>
<evidence type="ECO:0000256" key="1">
    <source>
        <dbReference type="SAM" id="MobiDB-lite"/>
    </source>
</evidence>
<dbReference type="HOGENOM" id="CLU_1419377_0_0_3"/>
<protein>
    <recommendedName>
        <fullName evidence="5">SH3b domain-containing protein</fullName>
    </recommendedName>
</protein>
<evidence type="ECO:0008006" key="5">
    <source>
        <dbReference type="Google" id="ProtNLM"/>
    </source>
</evidence>
<reference evidence="4" key="1">
    <citation type="journal article" date="2011" name="MBio">
        <title>Novel metabolic attributes of the genus Cyanothece, comprising a group of unicellular nitrogen-fixing Cyanobacteria.</title>
        <authorList>
            <person name="Bandyopadhyay A."/>
            <person name="Elvitigala T."/>
            <person name="Welsh E."/>
            <person name="Stockel J."/>
            <person name="Liberton M."/>
            <person name="Min H."/>
            <person name="Sherman L.A."/>
            <person name="Pakrasi H.B."/>
        </authorList>
    </citation>
    <scope>NUCLEOTIDE SEQUENCE [LARGE SCALE GENOMIC DNA]</scope>
    <source>
        <strain evidence="4">PCC 7424</strain>
    </source>
</reference>
<feature type="chain" id="PRO_5002856423" description="SH3b domain-containing protein" evidence="2">
    <location>
        <begin position="32"/>
        <end position="188"/>
    </location>
</feature>
<dbReference type="KEGG" id="cyc:PCC7424_0486"/>
<dbReference type="Proteomes" id="UP000002384">
    <property type="component" value="Chromosome"/>
</dbReference>
<dbReference type="EMBL" id="CP001291">
    <property type="protein sequence ID" value="ACK68951.1"/>
    <property type="molecule type" value="Genomic_DNA"/>
</dbReference>
<name>B7KDD1_GLOC7</name>
<keyword evidence="2" id="KW-0732">Signal</keyword>
<sequence length="188" mass="20221">MIDFNQFKYIISSSILLSLGAGFGMTSPVQAQIPSTCYMITNTGQYINLSSICGIEQNPTNSQSNAVTGQQTNQNQSSYQQNVTQQQATGQQRNVLEQGTIAIPTGYTTSRQGLGGTVISGQWQPILDSASLRTEPGTGSLVQQLQEGQPVRVYDGMQTNNSVFVETENGQRGWVNIWNLPGGAGVLP</sequence>
<dbReference type="OrthoDB" id="582020at2"/>
<feature type="signal peptide" evidence="2">
    <location>
        <begin position="1"/>
        <end position="31"/>
    </location>
</feature>
<dbReference type="eggNOG" id="ENOG5030UP3">
    <property type="taxonomic scope" value="Bacteria"/>
</dbReference>
<evidence type="ECO:0000313" key="4">
    <source>
        <dbReference type="Proteomes" id="UP000002384"/>
    </source>
</evidence>
<proteinExistence type="predicted"/>
<feature type="compositionally biased region" description="Low complexity" evidence="1">
    <location>
        <begin position="67"/>
        <end position="91"/>
    </location>
</feature>
<feature type="region of interest" description="Disordered" evidence="1">
    <location>
        <begin position="61"/>
        <end position="91"/>
    </location>
</feature>
<dbReference type="Gene3D" id="2.30.30.40">
    <property type="entry name" value="SH3 Domains"/>
    <property type="match status" value="1"/>
</dbReference>
<keyword evidence="4" id="KW-1185">Reference proteome</keyword>